<dbReference type="EMBL" id="ML002504">
    <property type="protein sequence ID" value="RKP37369.1"/>
    <property type="molecule type" value="Genomic_DNA"/>
</dbReference>
<feature type="region of interest" description="Disordered" evidence="5">
    <location>
        <begin position="462"/>
        <end position="511"/>
    </location>
</feature>
<dbReference type="InterPro" id="IPR036887">
    <property type="entry name" value="HTH_APSES_sf"/>
</dbReference>
<feature type="compositionally biased region" description="Polar residues" evidence="5">
    <location>
        <begin position="131"/>
        <end position="143"/>
    </location>
</feature>
<dbReference type="GO" id="GO:0030907">
    <property type="term" value="C:MBF transcription complex"/>
    <property type="evidence" value="ECO:0007669"/>
    <property type="project" value="TreeGrafter"/>
</dbReference>
<dbReference type="AlphaFoldDB" id="A0A4V1J504"/>
<reference evidence="8" key="1">
    <citation type="journal article" date="2018" name="Nat. Microbiol.">
        <title>Leveraging single-cell genomics to expand the fungal tree of life.</title>
        <authorList>
            <person name="Ahrendt S.R."/>
            <person name="Quandt C.A."/>
            <person name="Ciobanu D."/>
            <person name="Clum A."/>
            <person name="Salamov A."/>
            <person name="Andreopoulos B."/>
            <person name="Cheng J.F."/>
            <person name="Woyke T."/>
            <person name="Pelin A."/>
            <person name="Henrissat B."/>
            <person name="Reynolds N.K."/>
            <person name="Benny G.L."/>
            <person name="Smith M.E."/>
            <person name="James T.Y."/>
            <person name="Grigoriev I.V."/>
        </authorList>
    </citation>
    <scope>NUCLEOTIDE SEQUENCE [LARGE SCALE GENOMIC DNA]</scope>
    <source>
        <strain evidence="8">RSA 468</strain>
    </source>
</reference>
<dbReference type="PANTHER" id="PTHR43828:SF3">
    <property type="entry name" value="CHROMO DOMAIN-CONTAINING PROTEIN"/>
    <property type="match status" value="1"/>
</dbReference>
<dbReference type="InterPro" id="IPR002110">
    <property type="entry name" value="Ankyrin_rpt"/>
</dbReference>
<organism evidence="7 8">
    <name type="scientific">Dimargaris cristalligena</name>
    <dbReference type="NCBI Taxonomy" id="215637"/>
    <lineage>
        <taxon>Eukaryota</taxon>
        <taxon>Fungi</taxon>
        <taxon>Fungi incertae sedis</taxon>
        <taxon>Zoopagomycota</taxon>
        <taxon>Kickxellomycotina</taxon>
        <taxon>Dimargaritomycetes</taxon>
        <taxon>Dimargaritales</taxon>
        <taxon>Dimargaritaceae</taxon>
        <taxon>Dimargaris</taxon>
    </lineage>
</organism>
<keyword evidence="4" id="KW-0175">Coiled coil</keyword>
<dbReference type="PROSITE" id="PS50088">
    <property type="entry name" value="ANK_REPEAT"/>
    <property type="match status" value="2"/>
</dbReference>
<dbReference type="SUPFAM" id="SSF54616">
    <property type="entry name" value="DNA-binding domain of Mlu1-box binding protein MBP1"/>
    <property type="match status" value="1"/>
</dbReference>
<dbReference type="InterPro" id="IPR036770">
    <property type="entry name" value="Ankyrin_rpt-contain_sf"/>
</dbReference>
<dbReference type="InterPro" id="IPR051642">
    <property type="entry name" value="SWI6-like"/>
</dbReference>
<dbReference type="GO" id="GO:0003677">
    <property type="term" value="F:DNA binding"/>
    <property type="evidence" value="ECO:0007669"/>
    <property type="project" value="InterPro"/>
</dbReference>
<name>A0A4V1J504_9FUNG</name>
<dbReference type="STRING" id="215637.A0A4V1J504"/>
<accession>A0A4V1J504</accession>
<dbReference type="Proteomes" id="UP000268162">
    <property type="component" value="Unassembled WGS sequence"/>
</dbReference>
<feature type="region of interest" description="Disordered" evidence="5">
    <location>
        <begin position="131"/>
        <end position="163"/>
    </location>
</feature>
<dbReference type="GO" id="GO:0033309">
    <property type="term" value="C:SBF transcription complex"/>
    <property type="evidence" value="ECO:0007669"/>
    <property type="project" value="TreeGrafter"/>
</dbReference>
<evidence type="ECO:0000256" key="4">
    <source>
        <dbReference type="SAM" id="Coils"/>
    </source>
</evidence>
<feature type="compositionally biased region" description="Gly residues" evidence="5">
    <location>
        <begin position="594"/>
        <end position="606"/>
    </location>
</feature>
<dbReference type="Gene3D" id="3.10.260.10">
    <property type="entry name" value="Transcription regulator HTH, APSES-type DNA-binding domain"/>
    <property type="match status" value="1"/>
</dbReference>
<evidence type="ECO:0000313" key="8">
    <source>
        <dbReference type="Proteomes" id="UP000268162"/>
    </source>
</evidence>
<gene>
    <name evidence="7" type="ORF">BJ085DRAFT_16780</name>
</gene>
<feature type="repeat" description="ANK" evidence="3">
    <location>
        <begin position="416"/>
        <end position="448"/>
    </location>
</feature>
<keyword evidence="1" id="KW-0677">Repeat</keyword>
<evidence type="ECO:0000259" key="6">
    <source>
        <dbReference type="PROSITE" id="PS51299"/>
    </source>
</evidence>
<keyword evidence="8" id="KW-1185">Reference proteome</keyword>
<protein>
    <recommendedName>
        <fullName evidence="6">HTH APSES-type domain-containing protein</fullName>
    </recommendedName>
</protein>
<proteinExistence type="predicted"/>
<feature type="compositionally biased region" description="Polar residues" evidence="5">
    <location>
        <begin position="462"/>
        <end position="493"/>
    </location>
</feature>
<feature type="repeat" description="ANK" evidence="3">
    <location>
        <begin position="291"/>
        <end position="323"/>
    </location>
</feature>
<evidence type="ECO:0000256" key="5">
    <source>
        <dbReference type="SAM" id="MobiDB-lite"/>
    </source>
</evidence>
<dbReference type="SMART" id="SM01252">
    <property type="entry name" value="KilA-N"/>
    <property type="match status" value="1"/>
</dbReference>
<dbReference type="Pfam" id="PF00023">
    <property type="entry name" value="Ank"/>
    <property type="match status" value="1"/>
</dbReference>
<evidence type="ECO:0000256" key="3">
    <source>
        <dbReference type="PROSITE-ProRule" id="PRU00023"/>
    </source>
</evidence>
<evidence type="ECO:0000313" key="7">
    <source>
        <dbReference type="EMBL" id="RKP37369.1"/>
    </source>
</evidence>
<evidence type="ECO:0000256" key="1">
    <source>
        <dbReference type="ARBA" id="ARBA00022737"/>
    </source>
</evidence>
<feature type="region of interest" description="Disordered" evidence="5">
    <location>
        <begin position="592"/>
        <end position="629"/>
    </location>
</feature>
<keyword evidence="2 3" id="KW-0040">ANK repeat</keyword>
<dbReference type="InterPro" id="IPR003163">
    <property type="entry name" value="Tscrpt_reg_HTH_APSES-type"/>
</dbReference>
<dbReference type="SMART" id="SM00248">
    <property type="entry name" value="ANK"/>
    <property type="match status" value="2"/>
</dbReference>
<evidence type="ECO:0000256" key="2">
    <source>
        <dbReference type="ARBA" id="ARBA00023043"/>
    </source>
</evidence>
<dbReference type="PROSITE" id="PS51299">
    <property type="entry name" value="HTH_APSES"/>
    <property type="match status" value="1"/>
</dbReference>
<dbReference type="GO" id="GO:0001228">
    <property type="term" value="F:DNA-binding transcription activator activity, RNA polymerase II-specific"/>
    <property type="evidence" value="ECO:0007669"/>
    <property type="project" value="UniProtKB-ARBA"/>
</dbReference>
<feature type="coiled-coil region" evidence="4">
    <location>
        <begin position="533"/>
        <end position="567"/>
    </location>
</feature>
<dbReference type="Pfam" id="PF13637">
    <property type="entry name" value="Ank_4"/>
    <property type="match status" value="1"/>
</dbReference>
<dbReference type="SUPFAM" id="SSF48403">
    <property type="entry name" value="Ankyrin repeat"/>
    <property type="match status" value="1"/>
</dbReference>
<feature type="non-terminal residue" evidence="7">
    <location>
        <position position="699"/>
    </location>
</feature>
<sequence>MLHEPINTVCSAVYSGIPVYEFNANSVAVMRRLADSFLNATQILKVANIPKPRRLKIIETELNPDLCEKVQGGYGKYQGTWIPFEIGVDLARRYSVYDILRPIIEYNPTNNGTTADETPSKDVLRRQLKNAETASRNQMNGSGTADLKRKPSNSGTMPASSPIIKRHRDSVEETYTRPTEPIVTNYHRAPRPIAQSSPTPSPLQTYYNPSYAPSICSSPVFGGIPLGNGSHHFIPPMALDQTGRPTPVSASMMVGSNSLLDLPPAFDDPAATALMTPEGEPLDFDLVIDDQGHTPLHWAAALARNSLLEWLLEHDADPLKRNHAGQTPLIRAVLNTEHFDHDPQSFPNLLVHLHDTIPLVDSKSRSVIHHIVRLANDQSKVSAALYYLECLLEWITTTLALNTDDFINFINLVDSNGDTALNIVARIGNGELIALLLRAGASVDIANNSGLKPSDFSSVNAVRSTVEDSSQGGNKRSGSEDSLLNRIQASSRPHPSDLKSTHQAGGRGQRGHKFASLVQKIVDELEDDFQGELRSRQLEIDLLQQQLKEATEELAQAKSTIEDIRGQAHDKNDIQAHINRLEAIIAHPSMGASGNVGGNGNGGGDSNGTATTAHPSSISDQPPPLLDSESTTHNIIRLKSQAEAYLMVNNLLRQQLNDVQSQATLKEFQCKKVIALCCNLPLDRVDQWVQQILAAVESE</sequence>
<dbReference type="PANTHER" id="PTHR43828">
    <property type="entry name" value="ASPARAGINASE"/>
    <property type="match status" value="1"/>
</dbReference>
<dbReference type="Pfam" id="PF04383">
    <property type="entry name" value="KilA-N"/>
    <property type="match status" value="1"/>
</dbReference>
<feature type="domain" description="HTH APSES-type" evidence="6">
    <location>
        <begin position="9"/>
        <end position="119"/>
    </location>
</feature>
<dbReference type="Gene3D" id="1.25.40.20">
    <property type="entry name" value="Ankyrin repeat-containing domain"/>
    <property type="match status" value="1"/>
</dbReference>
<dbReference type="PROSITE" id="PS50297">
    <property type="entry name" value="ANK_REP_REGION"/>
    <property type="match status" value="2"/>
</dbReference>
<dbReference type="InterPro" id="IPR018004">
    <property type="entry name" value="KilA/APSES_HTH"/>
</dbReference>